<feature type="compositionally biased region" description="Polar residues" evidence="1">
    <location>
        <begin position="92"/>
        <end position="102"/>
    </location>
</feature>
<dbReference type="GO" id="GO:0032021">
    <property type="term" value="C:NELF complex"/>
    <property type="evidence" value="ECO:0007669"/>
    <property type="project" value="TreeGrafter"/>
</dbReference>
<feature type="region of interest" description="Disordered" evidence="1">
    <location>
        <begin position="46"/>
        <end position="113"/>
    </location>
</feature>
<protein>
    <recommendedName>
        <fullName evidence="2">HDAg domain-containing protein</fullName>
    </recommendedName>
</protein>
<dbReference type="HOGENOM" id="CLU_480295_0_0_1"/>
<evidence type="ECO:0000256" key="1">
    <source>
        <dbReference type="SAM" id="MobiDB-lite"/>
    </source>
</evidence>
<proteinExistence type="predicted"/>
<feature type="compositionally biased region" description="Polar residues" evidence="1">
    <location>
        <begin position="419"/>
        <end position="434"/>
    </location>
</feature>
<dbReference type="PROSITE" id="PS51838">
    <property type="entry name" value="HDAG"/>
    <property type="match status" value="1"/>
</dbReference>
<feature type="compositionally biased region" description="Polar residues" evidence="1">
    <location>
        <begin position="46"/>
        <end position="60"/>
    </location>
</feature>
<dbReference type="AlphaFoldDB" id="T1GFF8"/>
<evidence type="ECO:0000259" key="2">
    <source>
        <dbReference type="PROSITE" id="PS51838"/>
    </source>
</evidence>
<dbReference type="EMBL" id="CAQQ02166925">
    <property type="status" value="NOT_ANNOTATED_CDS"/>
    <property type="molecule type" value="Genomic_DNA"/>
</dbReference>
<feature type="region of interest" description="Disordered" evidence="1">
    <location>
        <begin position="419"/>
        <end position="438"/>
    </location>
</feature>
<keyword evidence="4" id="KW-1185">Reference proteome</keyword>
<dbReference type="Proteomes" id="UP000015102">
    <property type="component" value="Unassembled WGS sequence"/>
</dbReference>
<dbReference type="PANTHER" id="PTHR13328:SF4">
    <property type="entry name" value="NEGATIVE ELONGATION FACTOR A"/>
    <property type="match status" value="1"/>
</dbReference>
<dbReference type="EnsemblMetazoa" id="MESCA002099-RA">
    <property type="protein sequence ID" value="MESCA002099-PA"/>
    <property type="gene ID" value="MESCA002099"/>
</dbReference>
<accession>T1GFF8</accession>
<reference evidence="4" key="1">
    <citation type="submission" date="2013-02" db="EMBL/GenBank/DDBJ databases">
        <authorList>
            <person name="Hughes D."/>
        </authorList>
    </citation>
    <scope>NUCLEOTIDE SEQUENCE</scope>
    <source>
        <strain>Durham</strain>
        <strain evidence="4">NC isolate 2 -- Noor lab</strain>
    </source>
</reference>
<dbReference type="STRING" id="36166.T1GFF8"/>
<feature type="domain" description="HDAg" evidence="2">
    <location>
        <begin position="1"/>
        <end position="120"/>
    </location>
</feature>
<dbReference type="PANTHER" id="PTHR13328">
    <property type="entry name" value="NEGATIVE ELONGATION FACTOR A NELF-A"/>
    <property type="match status" value="1"/>
</dbReference>
<dbReference type="InterPro" id="IPR052828">
    <property type="entry name" value="NELF-A_domain"/>
</dbReference>
<sequence length="568" mass="60762">MLPLECLYLNKNALVSVVGQQSNPVKHFTLKRKPKSTNLRTELLQKSSDAQSSLKKTTAPTIPLRSRGMPRKMTDTTPLKGIPSRVPVSGFRSPNSTQNPSRPNLIRTPGGRKDGGIKIIELSEQPLGFAAAKKLYSTATIKEEIPDEKPQADGISCSESIMSTTTSSTPISTTSIINSNKKFIKEETFVITKKEIEDEDTDMMDNSKNSLSPTKCANLPFNSKQIKSEKGVTSTSMKSPEIIKTMTTLTTENLKHKNEQQKPSTSDPLINLPNNISVKITPTKIQNQTLVSGSSLIIKPTTPTTIKSIPIANQIKTATSSTGGPVIISQTIIQPAASSKSGGSIASSSSGFVLPSNASIIRTTTAGGQQKIILAHSSQSNTVPSLTSLSQQSPPNTQTKIILKTSAGGQLQPLVVTSRAQQNNPSGSQSNRAVTIQPASQAAQAQHLLLQQQQQKQDPQNFTQVVMTSTSNNSTSGKGKTLYIPQKAIVLQNIGGDMYKQIPISNVSNLQTLTATSSNQPPNLVQTTLTTSANKSAQQQIPALIPSSNLPVVIQQQPQSMQTIISAV</sequence>
<name>T1GFF8_MEGSC</name>
<evidence type="ECO:0000313" key="4">
    <source>
        <dbReference type="Proteomes" id="UP000015102"/>
    </source>
</evidence>
<evidence type="ECO:0000313" key="3">
    <source>
        <dbReference type="EnsemblMetazoa" id="MESCA002099-PA"/>
    </source>
</evidence>
<dbReference type="GO" id="GO:0034244">
    <property type="term" value="P:negative regulation of transcription elongation by RNA polymerase II"/>
    <property type="evidence" value="ECO:0007669"/>
    <property type="project" value="TreeGrafter"/>
</dbReference>
<organism evidence="3 4">
    <name type="scientific">Megaselia scalaris</name>
    <name type="common">Humpbacked fly</name>
    <name type="synonym">Phora scalaris</name>
    <dbReference type="NCBI Taxonomy" id="36166"/>
    <lineage>
        <taxon>Eukaryota</taxon>
        <taxon>Metazoa</taxon>
        <taxon>Ecdysozoa</taxon>
        <taxon>Arthropoda</taxon>
        <taxon>Hexapoda</taxon>
        <taxon>Insecta</taxon>
        <taxon>Pterygota</taxon>
        <taxon>Neoptera</taxon>
        <taxon>Endopterygota</taxon>
        <taxon>Diptera</taxon>
        <taxon>Brachycera</taxon>
        <taxon>Muscomorpha</taxon>
        <taxon>Platypezoidea</taxon>
        <taxon>Phoridae</taxon>
        <taxon>Megaseliini</taxon>
        <taxon>Megaselia</taxon>
    </lineage>
</organism>
<dbReference type="InterPro" id="IPR037517">
    <property type="entry name" value="HDAG_dom"/>
</dbReference>
<reference evidence="3" key="2">
    <citation type="submission" date="2015-06" db="UniProtKB">
        <authorList>
            <consortium name="EnsemblMetazoa"/>
        </authorList>
    </citation>
    <scope>IDENTIFICATION</scope>
</reference>